<dbReference type="InterPro" id="IPR052208">
    <property type="entry name" value="DmX-like/RAVE_component"/>
</dbReference>
<evidence type="ECO:0000256" key="3">
    <source>
        <dbReference type="PROSITE-ProRule" id="PRU00221"/>
    </source>
</evidence>
<keyword evidence="1 3" id="KW-0853">WD repeat</keyword>
<protein>
    <submittedName>
        <fullName evidence="5">WD_REPEATS_REGION domain-containing protein</fullName>
    </submittedName>
</protein>
<dbReference type="PANTHER" id="PTHR13950">
    <property type="entry name" value="RABCONNECTIN-RELATED"/>
    <property type="match status" value="1"/>
</dbReference>
<keyword evidence="4" id="KW-1185">Reference proteome</keyword>
<dbReference type="WBParaSite" id="PEQ_0000023801-mRNA-1">
    <property type="protein sequence ID" value="PEQ_0000023801-mRNA-1"/>
    <property type="gene ID" value="PEQ_0000023801"/>
</dbReference>
<feature type="repeat" description="WD" evidence="3">
    <location>
        <begin position="1"/>
        <end position="13"/>
    </location>
</feature>
<evidence type="ECO:0000313" key="4">
    <source>
        <dbReference type="Proteomes" id="UP000887564"/>
    </source>
</evidence>
<keyword evidence="2" id="KW-0677">Repeat</keyword>
<dbReference type="SUPFAM" id="SSF50978">
    <property type="entry name" value="WD40 repeat-like"/>
    <property type="match status" value="1"/>
</dbReference>
<evidence type="ECO:0000256" key="1">
    <source>
        <dbReference type="ARBA" id="ARBA00022574"/>
    </source>
</evidence>
<dbReference type="InterPro" id="IPR001680">
    <property type="entry name" value="WD40_rpt"/>
</dbReference>
<dbReference type="AlphaFoldDB" id="A0A914REX1"/>
<dbReference type="PROSITE" id="PS00678">
    <property type="entry name" value="WD_REPEATS_1"/>
    <property type="match status" value="1"/>
</dbReference>
<dbReference type="Pfam" id="PF00400">
    <property type="entry name" value="WD40"/>
    <property type="match status" value="2"/>
</dbReference>
<dbReference type="Proteomes" id="UP000887564">
    <property type="component" value="Unplaced"/>
</dbReference>
<dbReference type="InterPro" id="IPR019775">
    <property type="entry name" value="WD40_repeat_CS"/>
</dbReference>
<sequence length="220" mass="23602">LSGSSDGSIRLWEWGVGQPLFTPRVAGQYAKNQKCHSKSAADVKFVGSSSSVLVTAGFSSGDQNVALWDTLLPQSKAMVHSWVAHPEGASSIMYLRSQQTIVSGGRHGEVCLWDIRQRQLRSTVKCFENSAVKCLVGDPSQDMVIAGSNDGDIKIWNVDAAPQLVLSLSGEHAARGGFSLRQVASGGIQGVQQLFLDAQMRLFSCGADCSLKCRPLSTLF</sequence>
<dbReference type="InterPro" id="IPR036322">
    <property type="entry name" value="WD40_repeat_dom_sf"/>
</dbReference>
<feature type="repeat" description="WD" evidence="3">
    <location>
        <begin position="82"/>
        <end position="123"/>
    </location>
</feature>
<reference evidence="5" key="1">
    <citation type="submission" date="2022-11" db="UniProtKB">
        <authorList>
            <consortium name="WormBaseParasite"/>
        </authorList>
    </citation>
    <scope>IDENTIFICATION</scope>
</reference>
<name>A0A914REX1_PAREQ</name>
<dbReference type="GO" id="GO:0043291">
    <property type="term" value="C:RAVE complex"/>
    <property type="evidence" value="ECO:0007669"/>
    <property type="project" value="TreeGrafter"/>
</dbReference>
<dbReference type="SMART" id="SM00320">
    <property type="entry name" value="WD40"/>
    <property type="match status" value="3"/>
</dbReference>
<organism evidence="4 5">
    <name type="scientific">Parascaris equorum</name>
    <name type="common">Equine roundworm</name>
    <dbReference type="NCBI Taxonomy" id="6256"/>
    <lineage>
        <taxon>Eukaryota</taxon>
        <taxon>Metazoa</taxon>
        <taxon>Ecdysozoa</taxon>
        <taxon>Nematoda</taxon>
        <taxon>Chromadorea</taxon>
        <taxon>Rhabditida</taxon>
        <taxon>Spirurina</taxon>
        <taxon>Ascaridomorpha</taxon>
        <taxon>Ascaridoidea</taxon>
        <taxon>Ascarididae</taxon>
        <taxon>Parascaris</taxon>
    </lineage>
</organism>
<feature type="repeat" description="WD" evidence="3">
    <location>
        <begin position="129"/>
        <end position="166"/>
    </location>
</feature>
<accession>A0A914REX1</accession>
<evidence type="ECO:0000256" key="2">
    <source>
        <dbReference type="ARBA" id="ARBA00022737"/>
    </source>
</evidence>
<dbReference type="Gene3D" id="2.130.10.10">
    <property type="entry name" value="YVTN repeat-like/Quinoprotein amine dehydrogenase"/>
    <property type="match status" value="1"/>
</dbReference>
<evidence type="ECO:0000313" key="5">
    <source>
        <dbReference type="WBParaSite" id="PEQ_0000023801-mRNA-1"/>
    </source>
</evidence>
<dbReference type="PANTHER" id="PTHR13950:SF9">
    <property type="entry name" value="RABCONNECTIN-3A"/>
    <property type="match status" value="1"/>
</dbReference>
<dbReference type="InterPro" id="IPR015943">
    <property type="entry name" value="WD40/YVTN_repeat-like_dom_sf"/>
</dbReference>
<dbReference type="PROSITE" id="PS50082">
    <property type="entry name" value="WD_REPEATS_2"/>
    <property type="match status" value="3"/>
</dbReference>
<proteinExistence type="predicted"/>
<dbReference type="GO" id="GO:0007035">
    <property type="term" value="P:vacuolar acidification"/>
    <property type="evidence" value="ECO:0007669"/>
    <property type="project" value="TreeGrafter"/>
</dbReference>